<dbReference type="Proteomes" id="UP000321058">
    <property type="component" value="Unassembled WGS sequence"/>
</dbReference>
<dbReference type="GO" id="GO:0005829">
    <property type="term" value="C:cytosol"/>
    <property type="evidence" value="ECO:0007669"/>
    <property type="project" value="TreeGrafter"/>
</dbReference>
<dbReference type="InterPro" id="IPR000595">
    <property type="entry name" value="cNMP-bd_dom"/>
</dbReference>
<dbReference type="InterPro" id="IPR018488">
    <property type="entry name" value="cNMP-bd_CS"/>
</dbReference>
<organism evidence="6 7">
    <name type="scientific">Reyranella soli</name>
    <dbReference type="NCBI Taxonomy" id="1230389"/>
    <lineage>
        <taxon>Bacteria</taxon>
        <taxon>Pseudomonadati</taxon>
        <taxon>Pseudomonadota</taxon>
        <taxon>Alphaproteobacteria</taxon>
        <taxon>Hyphomicrobiales</taxon>
        <taxon>Reyranellaceae</taxon>
        <taxon>Reyranella</taxon>
    </lineage>
</organism>
<dbReference type="AlphaFoldDB" id="A0A512NMG8"/>
<dbReference type="CDD" id="cd00038">
    <property type="entry name" value="CAP_ED"/>
    <property type="match status" value="1"/>
</dbReference>
<dbReference type="Gene3D" id="2.60.120.10">
    <property type="entry name" value="Jelly Rolls"/>
    <property type="match status" value="1"/>
</dbReference>
<dbReference type="PRINTS" id="PR00103">
    <property type="entry name" value="CAMPKINASE"/>
</dbReference>
<comment type="caution">
    <text evidence="6">The sequence shown here is derived from an EMBL/GenBank/DDBJ whole genome shotgun (WGS) entry which is preliminary data.</text>
</comment>
<keyword evidence="3" id="KW-0804">Transcription</keyword>
<reference evidence="6 7" key="1">
    <citation type="submission" date="2019-07" db="EMBL/GenBank/DDBJ databases">
        <title>Whole genome shotgun sequence of Reyranella soli NBRC 108950.</title>
        <authorList>
            <person name="Hosoyama A."/>
            <person name="Uohara A."/>
            <person name="Ohji S."/>
            <person name="Ichikawa N."/>
        </authorList>
    </citation>
    <scope>NUCLEOTIDE SEQUENCE [LARGE SCALE GENOMIC DNA]</scope>
    <source>
        <strain evidence="6 7">NBRC 108950</strain>
    </source>
</reference>
<dbReference type="SUPFAM" id="SSF46785">
    <property type="entry name" value="Winged helix' DNA-binding domain"/>
    <property type="match status" value="1"/>
</dbReference>
<dbReference type="RefSeq" id="WP_147155510.1">
    <property type="nucleotide sequence ID" value="NZ_BKAJ01000151.1"/>
</dbReference>
<protein>
    <submittedName>
        <fullName evidence="6">Catabolite gene activator protein</fullName>
    </submittedName>
</protein>
<dbReference type="PANTHER" id="PTHR24567:SF68">
    <property type="entry name" value="DNA-BINDING TRANSCRIPTIONAL DUAL REGULATOR CRP"/>
    <property type="match status" value="1"/>
</dbReference>
<accession>A0A512NMG8</accession>
<dbReference type="GO" id="GO:0003700">
    <property type="term" value="F:DNA-binding transcription factor activity"/>
    <property type="evidence" value="ECO:0007669"/>
    <property type="project" value="TreeGrafter"/>
</dbReference>
<evidence type="ECO:0000256" key="2">
    <source>
        <dbReference type="ARBA" id="ARBA00023125"/>
    </source>
</evidence>
<feature type="domain" description="Cyclic nucleotide-binding" evidence="4">
    <location>
        <begin position="12"/>
        <end position="132"/>
    </location>
</feature>
<gene>
    <name evidence="6" type="ORF">RSO01_73110</name>
</gene>
<keyword evidence="7" id="KW-1185">Reference proteome</keyword>
<dbReference type="Pfam" id="PF00027">
    <property type="entry name" value="cNMP_binding"/>
    <property type="match status" value="1"/>
</dbReference>
<dbReference type="InterPro" id="IPR014710">
    <property type="entry name" value="RmlC-like_jellyroll"/>
</dbReference>
<evidence type="ECO:0000259" key="5">
    <source>
        <dbReference type="PROSITE" id="PS51063"/>
    </source>
</evidence>
<dbReference type="SMART" id="SM00419">
    <property type="entry name" value="HTH_CRP"/>
    <property type="match status" value="1"/>
</dbReference>
<dbReference type="InterPro" id="IPR036390">
    <property type="entry name" value="WH_DNA-bd_sf"/>
</dbReference>
<evidence type="ECO:0000313" key="6">
    <source>
        <dbReference type="EMBL" id="GEP60145.1"/>
    </source>
</evidence>
<dbReference type="Pfam" id="PF13545">
    <property type="entry name" value="HTH_Crp_2"/>
    <property type="match status" value="1"/>
</dbReference>
<dbReference type="PROSITE" id="PS50042">
    <property type="entry name" value="CNMP_BINDING_3"/>
    <property type="match status" value="1"/>
</dbReference>
<keyword evidence="1" id="KW-0805">Transcription regulation</keyword>
<dbReference type="PROSITE" id="PS00889">
    <property type="entry name" value="CNMP_BINDING_2"/>
    <property type="match status" value="1"/>
</dbReference>
<dbReference type="InterPro" id="IPR050397">
    <property type="entry name" value="Env_Response_Regulators"/>
</dbReference>
<keyword evidence="2" id="KW-0238">DNA-binding</keyword>
<dbReference type="EMBL" id="BKAJ01000151">
    <property type="protein sequence ID" value="GEP60145.1"/>
    <property type="molecule type" value="Genomic_DNA"/>
</dbReference>
<dbReference type="InterPro" id="IPR036388">
    <property type="entry name" value="WH-like_DNA-bd_sf"/>
</dbReference>
<evidence type="ECO:0000256" key="3">
    <source>
        <dbReference type="ARBA" id="ARBA00023163"/>
    </source>
</evidence>
<dbReference type="GO" id="GO:0003677">
    <property type="term" value="F:DNA binding"/>
    <property type="evidence" value="ECO:0007669"/>
    <property type="project" value="UniProtKB-KW"/>
</dbReference>
<evidence type="ECO:0000256" key="1">
    <source>
        <dbReference type="ARBA" id="ARBA00023015"/>
    </source>
</evidence>
<evidence type="ECO:0000259" key="4">
    <source>
        <dbReference type="PROSITE" id="PS50042"/>
    </source>
</evidence>
<dbReference type="InterPro" id="IPR018490">
    <property type="entry name" value="cNMP-bd_dom_sf"/>
</dbReference>
<dbReference type="SUPFAM" id="SSF51206">
    <property type="entry name" value="cAMP-binding domain-like"/>
    <property type="match status" value="1"/>
</dbReference>
<sequence>MTPQDLLRLHPFFAELSEQDGEAVLTRTRTRRVPAGHILFQEGDAGDGLYGILAGRVAFTVDSVQGKGLILNVLGPGEFFGEIALLDGKGRTATAVARDACELLFIARQEFMSFFGQRPEAMSRIIELLCARLRRSTEYIADTAFLDLPTRLAKQLVSLAHDDESPQEPALRISHAELAAMLGVSRERVSMQLAAWSDRGILDQGRGRLVVRDRQALQHVIANG</sequence>
<feature type="domain" description="HTH crp-type" evidence="5">
    <location>
        <begin position="146"/>
        <end position="215"/>
    </location>
</feature>
<dbReference type="PROSITE" id="PS51063">
    <property type="entry name" value="HTH_CRP_2"/>
    <property type="match status" value="1"/>
</dbReference>
<evidence type="ECO:0000313" key="7">
    <source>
        <dbReference type="Proteomes" id="UP000321058"/>
    </source>
</evidence>
<proteinExistence type="predicted"/>
<name>A0A512NMG8_9HYPH</name>
<dbReference type="InterPro" id="IPR012318">
    <property type="entry name" value="HTH_CRP"/>
</dbReference>
<dbReference type="OrthoDB" id="3525895at2"/>
<dbReference type="PANTHER" id="PTHR24567">
    <property type="entry name" value="CRP FAMILY TRANSCRIPTIONAL REGULATORY PROTEIN"/>
    <property type="match status" value="1"/>
</dbReference>
<dbReference type="Gene3D" id="1.10.10.10">
    <property type="entry name" value="Winged helix-like DNA-binding domain superfamily/Winged helix DNA-binding domain"/>
    <property type="match status" value="1"/>
</dbReference>
<dbReference type="SMART" id="SM00100">
    <property type="entry name" value="cNMP"/>
    <property type="match status" value="1"/>
</dbReference>